<dbReference type="Proteomes" id="UP001367316">
    <property type="component" value="Unassembled WGS sequence"/>
</dbReference>
<dbReference type="EMBL" id="JBBPBF010000016">
    <property type="protein sequence ID" value="KAK7610916.1"/>
    <property type="molecule type" value="Genomic_DNA"/>
</dbReference>
<dbReference type="SUPFAM" id="SSF103473">
    <property type="entry name" value="MFS general substrate transporter"/>
    <property type="match status" value="1"/>
</dbReference>
<keyword evidence="10" id="KW-1185">Reference proteome</keyword>
<comment type="function">
    <text evidence="7">May be involved in iron transport and iron homeostasis.</text>
</comment>
<organism evidence="9 10">
    <name type="scientific">Phyllosticta paracitricarpa</name>
    <dbReference type="NCBI Taxonomy" id="2016321"/>
    <lineage>
        <taxon>Eukaryota</taxon>
        <taxon>Fungi</taxon>
        <taxon>Dikarya</taxon>
        <taxon>Ascomycota</taxon>
        <taxon>Pezizomycotina</taxon>
        <taxon>Dothideomycetes</taxon>
        <taxon>Dothideomycetes incertae sedis</taxon>
        <taxon>Botryosphaeriales</taxon>
        <taxon>Phyllostictaceae</taxon>
        <taxon>Phyllosticta</taxon>
    </lineage>
</organism>
<comment type="similarity">
    <text evidence="2 7">Belongs to the ferroportin (FP) (TC 2.A.100) family. SLC40A subfamily.</text>
</comment>
<evidence type="ECO:0000256" key="4">
    <source>
        <dbReference type="ARBA" id="ARBA00022692"/>
    </source>
</evidence>
<keyword evidence="7" id="KW-0406">Ion transport</keyword>
<dbReference type="InterPro" id="IPR009716">
    <property type="entry name" value="Ferroportin-1"/>
</dbReference>
<comment type="caution">
    <text evidence="9">The sequence shown here is derived from an EMBL/GenBank/DDBJ whole genome shotgun (WGS) entry which is preliminary data.</text>
</comment>
<feature type="region of interest" description="Disordered" evidence="8">
    <location>
        <begin position="29"/>
        <end position="79"/>
    </location>
</feature>
<gene>
    <name evidence="9" type="ORF">JOL62DRAFT_575046</name>
</gene>
<feature type="transmembrane region" description="Helical" evidence="7">
    <location>
        <begin position="173"/>
        <end position="190"/>
    </location>
</feature>
<protein>
    <recommendedName>
        <fullName evidence="7">Solute carrier family 40 member</fullName>
    </recommendedName>
</protein>
<evidence type="ECO:0000256" key="1">
    <source>
        <dbReference type="ARBA" id="ARBA00004141"/>
    </source>
</evidence>
<keyword evidence="4 7" id="KW-0812">Transmembrane</keyword>
<evidence type="ECO:0000256" key="5">
    <source>
        <dbReference type="ARBA" id="ARBA00022989"/>
    </source>
</evidence>
<comment type="subcellular location">
    <subcellularLocation>
        <location evidence="1 7">Membrane</location>
        <topology evidence="1 7">Multi-pass membrane protein</topology>
    </subcellularLocation>
</comment>
<reference evidence="9 10" key="1">
    <citation type="submission" date="2024-04" db="EMBL/GenBank/DDBJ databases">
        <title>Phyllosticta paracitricarpa is synonymous to the EU quarantine fungus P. citricarpa based on phylogenomic analyses.</title>
        <authorList>
            <consortium name="Lawrence Berkeley National Laboratory"/>
            <person name="Van ingen-buijs V.A."/>
            <person name="Van westerhoven A.C."/>
            <person name="Haridas S."/>
            <person name="Skiadas P."/>
            <person name="Martin F."/>
            <person name="Groenewald J.Z."/>
            <person name="Crous P.W."/>
            <person name="Seidl M.F."/>
        </authorList>
    </citation>
    <scope>NUCLEOTIDE SEQUENCE [LARGE SCALE GENOMIC DNA]</scope>
    <source>
        <strain evidence="9 10">CBS 141358</strain>
    </source>
</reference>
<dbReference type="CDD" id="cd17480">
    <property type="entry name" value="MFS_SLC40A1_like"/>
    <property type="match status" value="1"/>
</dbReference>
<feature type="transmembrane region" description="Helical" evidence="7">
    <location>
        <begin position="427"/>
        <end position="446"/>
    </location>
</feature>
<evidence type="ECO:0000313" key="10">
    <source>
        <dbReference type="Proteomes" id="UP001367316"/>
    </source>
</evidence>
<comment type="caution">
    <text evidence="7">Lacks conserved residue(s) required for the propagation of feature annotation.</text>
</comment>
<keyword evidence="3 7" id="KW-0813">Transport</keyword>
<feature type="compositionally biased region" description="Basic residues" evidence="8">
    <location>
        <begin position="29"/>
        <end position="42"/>
    </location>
</feature>
<feature type="transmembrane region" description="Helical" evidence="7">
    <location>
        <begin position="530"/>
        <end position="552"/>
    </location>
</feature>
<feature type="transmembrane region" description="Helical" evidence="7">
    <location>
        <begin position="272"/>
        <end position="294"/>
    </location>
</feature>
<keyword evidence="6 7" id="KW-0472">Membrane</keyword>
<dbReference type="PANTHER" id="PTHR11660:SF57">
    <property type="entry name" value="SOLUTE CARRIER FAMILY 40 MEMBER"/>
    <property type="match status" value="1"/>
</dbReference>
<accession>A0ABR1NA13</accession>
<evidence type="ECO:0000256" key="3">
    <source>
        <dbReference type="ARBA" id="ARBA00022448"/>
    </source>
</evidence>
<dbReference type="InterPro" id="IPR036259">
    <property type="entry name" value="MFS_trans_sf"/>
</dbReference>
<dbReference type="Pfam" id="PF06963">
    <property type="entry name" value="FPN1"/>
    <property type="match status" value="1"/>
</dbReference>
<feature type="transmembrane region" description="Helical" evidence="7">
    <location>
        <begin position="117"/>
        <end position="135"/>
    </location>
</feature>
<name>A0ABR1NA13_9PEZI</name>
<proteinExistence type="inferred from homology"/>
<feature type="compositionally biased region" description="Low complexity" evidence="8">
    <location>
        <begin position="56"/>
        <end position="67"/>
    </location>
</feature>
<evidence type="ECO:0000313" key="9">
    <source>
        <dbReference type="EMBL" id="KAK7610916.1"/>
    </source>
</evidence>
<dbReference type="PANTHER" id="PTHR11660">
    <property type="entry name" value="SOLUTE CARRIER FAMILY 40 MEMBER"/>
    <property type="match status" value="1"/>
</dbReference>
<evidence type="ECO:0000256" key="6">
    <source>
        <dbReference type="ARBA" id="ARBA00023136"/>
    </source>
</evidence>
<keyword evidence="5 7" id="KW-1133">Transmembrane helix</keyword>
<evidence type="ECO:0000256" key="8">
    <source>
        <dbReference type="SAM" id="MobiDB-lite"/>
    </source>
</evidence>
<evidence type="ECO:0000256" key="7">
    <source>
        <dbReference type="RuleBase" id="RU365065"/>
    </source>
</evidence>
<sequence length="587" mass="63501">MDDSGKASSSALHQNRYFLTLANAHAHHSKAAVEVRKKKKKMASSPALSSPPPPSTSSTSTSTTQPPLHHLDMDDTSSITPLCRQSSISTRMTSPPSSSVLPLLYVSHTLSTWNSRTFEFGAVLFLATLFPGTLAPASAYALVRAGAAFLLAGKIGAWVDVWDRLRALRWSIVAQRVAVAAGCIGFLVMGRLKGSEDVGEREEEGKEASWRWWAMTALFAGNVALACVERLGIMGNLVVVERDWVIVIAEETGAFREDLNAVMRRIDLTSKLLAPLFVSLVDGYSSTAAIWVVFWQNALSVVVEYFTIAQVYYRVPGLQEPKTAPTSEQEATHPSEPSTQPSYFSTLLHPWLTYIRNTAFLASLSHSLLYLTVLSTGVQMQTYLLTLTYTPLSVSLMRLAAVATELIATCAAPLLMRRISALRAGLWFVNEQLFCVVGSVALYIAVLTSPAFASSNPLSAQKAAGASLIAGVTLSRLGLWGFDLCVQYLIQEEVPAASRGAFSSAEMALQNLFELLSFALTVVFPRPDQFVWPVLMSAVAVAMAAACFAAFVRMRRGHLLHASRCVKGRQRYAAVPQAEGGGGEGVA</sequence>
<evidence type="ECO:0000256" key="2">
    <source>
        <dbReference type="ARBA" id="ARBA00006279"/>
    </source>
</evidence>